<sequence length="510" mass="59096">MSQLKFVRSKSTNRSNPLGKIQQKLKQVQKPGKLHVSVGRSRQSSQTREDLLISNPKLKTDQQVSQLRQINGNVVSLQTSDTWQLKPPLSHDPGQINNSRKFSNSSQYNGNWGNIYSKQHYYTQTTCCTPKLSESENTFKFDTLQIKTNKLNSADPKTITVSDTNTNSKFNFNQFALKQSRIINQDCNLEEELFRIQSSVDINTKMKQNQVSNHEQIKQNIEKIEQIILDRYPAFTKKNLVNTKPIVEQNENEDLQAMKFSTKSTQRQIPKSFSEILTERSIVLNVPKEYKEIEIQTSFSQNQKSEPTQQGNIKHVECKTSTNASVQTKTKNRNLGLFQYQLSFFSPKINRNFVESDLISLDDYQQQIIYGTQQENKTINQQLRDIDLNQYLRSQIMSQKSNNLTMNFDSIEDSQHFNLQAEPKEINANLIDNKFSNNRSVSQGVFQNSCSSISKSKIEKEGLFQSSKCYKDHLNLLTNQTSQEKKQRYPLRNQNQGYKKHQRSKQTKKK</sequence>
<evidence type="ECO:0000313" key="3">
    <source>
        <dbReference type="Proteomes" id="UP000683925"/>
    </source>
</evidence>
<dbReference type="Proteomes" id="UP000683925">
    <property type="component" value="Unassembled WGS sequence"/>
</dbReference>
<comment type="caution">
    <text evidence="2">The sequence shown here is derived from an EMBL/GenBank/DDBJ whole genome shotgun (WGS) entry which is preliminary data.</text>
</comment>
<accession>A0A8S1Y6X6</accession>
<evidence type="ECO:0000256" key="1">
    <source>
        <dbReference type="SAM" id="MobiDB-lite"/>
    </source>
</evidence>
<protein>
    <submittedName>
        <fullName evidence="2">Uncharacterized protein</fullName>
    </submittedName>
</protein>
<dbReference type="OMA" id="RIINQDC"/>
<feature type="region of interest" description="Disordered" evidence="1">
    <location>
        <begin position="1"/>
        <end position="49"/>
    </location>
</feature>
<feature type="compositionally biased region" description="Basic residues" evidence="1">
    <location>
        <begin position="498"/>
        <end position="510"/>
    </location>
</feature>
<dbReference type="EMBL" id="CAJJDP010000152">
    <property type="protein sequence ID" value="CAD8210196.1"/>
    <property type="molecule type" value="Genomic_DNA"/>
</dbReference>
<dbReference type="OrthoDB" id="302689at2759"/>
<organism evidence="2 3">
    <name type="scientific">Paramecium octaurelia</name>
    <dbReference type="NCBI Taxonomy" id="43137"/>
    <lineage>
        <taxon>Eukaryota</taxon>
        <taxon>Sar</taxon>
        <taxon>Alveolata</taxon>
        <taxon>Ciliophora</taxon>
        <taxon>Intramacronucleata</taxon>
        <taxon>Oligohymenophorea</taxon>
        <taxon>Peniculida</taxon>
        <taxon>Parameciidae</taxon>
        <taxon>Paramecium</taxon>
    </lineage>
</organism>
<feature type="compositionally biased region" description="Polar residues" evidence="1">
    <location>
        <begin position="1"/>
        <end position="16"/>
    </location>
</feature>
<proteinExistence type="predicted"/>
<feature type="region of interest" description="Disordered" evidence="1">
    <location>
        <begin position="481"/>
        <end position="510"/>
    </location>
</feature>
<gene>
    <name evidence="2" type="ORF">POCTA_138.1.T1500042</name>
</gene>
<name>A0A8S1Y6X6_PAROT</name>
<reference evidence="2" key="1">
    <citation type="submission" date="2021-01" db="EMBL/GenBank/DDBJ databases">
        <authorList>
            <consortium name="Genoscope - CEA"/>
            <person name="William W."/>
        </authorList>
    </citation>
    <scope>NUCLEOTIDE SEQUENCE</scope>
</reference>
<evidence type="ECO:0000313" key="2">
    <source>
        <dbReference type="EMBL" id="CAD8210196.1"/>
    </source>
</evidence>
<dbReference type="AlphaFoldDB" id="A0A8S1Y6X6"/>
<keyword evidence="3" id="KW-1185">Reference proteome</keyword>